<gene>
    <name evidence="1" type="ORF">GEV02_20710</name>
</gene>
<accession>A0A6A7N6P4</accession>
<sequence length="111" mass="12455">MVTIKSIFVATAVLALHWLAYRDPMLALIAVVVGLPTFLMMALQAHDDPSDEEVADFLHGRTTRRSLAAGQDFFDHSLVDFHADDRYDGTMRHNPMNAYYSSLTEWGGNPE</sequence>
<name>A0A6A7N6P4_9BURK</name>
<dbReference type="Proteomes" id="UP000440498">
    <property type="component" value="Unassembled WGS sequence"/>
</dbReference>
<protein>
    <submittedName>
        <fullName evidence="1">Uncharacterized protein</fullName>
    </submittedName>
</protein>
<evidence type="ECO:0000313" key="1">
    <source>
        <dbReference type="EMBL" id="MQA40578.1"/>
    </source>
</evidence>
<dbReference type="AlphaFoldDB" id="A0A6A7N6P4"/>
<organism evidence="1 2">
    <name type="scientific">Rugamonas aquatica</name>
    <dbReference type="NCBI Taxonomy" id="2743357"/>
    <lineage>
        <taxon>Bacteria</taxon>
        <taxon>Pseudomonadati</taxon>
        <taxon>Pseudomonadota</taxon>
        <taxon>Betaproteobacteria</taxon>
        <taxon>Burkholderiales</taxon>
        <taxon>Oxalobacteraceae</taxon>
        <taxon>Telluria group</taxon>
        <taxon>Rugamonas</taxon>
    </lineage>
</organism>
<evidence type="ECO:0000313" key="2">
    <source>
        <dbReference type="Proteomes" id="UP000440498"/>
    </source>
</evidence>
<dbReference type="EMBL" id="WHUG01000009">
    <property type="protein sequence ID" value="MQA40578.1"/>
    <property type="molecule type" value="Genomic_DNA"/>
</dbReference>
<proteinExistence type="predicted"/>
<reference evidence="1 2" key="1">
    <citation type="submission" date="2019-10" db="EMBL/GenBank/DDBJ databases">
        <title>Two novel species isolated from a subtropical stream in China.</title>
        <authorList>
            <person name="Lu H."/>
        </authorList>
    </citation>
    <scope>NUCLEOTIDE SEQUENCE [LARGE SCALE GENOMIC DNA]</scope>
    <source>
        <strain evidence="1 2">FT29W</strain>
    </source>
</reference>
<comment type="caution">
    <text evidence="1">The sequence shown here is derived from an EMBL/GenBank/DDBJ whole genome shotgun (WGS) entry which is preliminary data.</text>
</comment>
<keyword evidence="2" id="KW-1185">Reference proteome</keyword>
<dbReference type="RefSeq" id="WP_152839876.1">
    <property type="nucleotide sequence ID" value="NZ_WHUG01000009.1"/>
</dbReference>